<evidence type="ECO:0000313" key="2">
    <source>
        <dbReference type="Proteomes" id="UP001221411"/>
    </source>
</evidence>
<gene>
    <name evidence="1" type="ORF">POL67_39585</name>
</gene>
<accession>A0ABT5F087</accession>
<comment type="caution">
    <text evidence="1">The sequence shown here is derived from an EMBL/GenBank/DDBJ whole genome shotgun (WGS) entry which is preliminary data.</text>
</comment>
<proteinExistence type="predicted"/>
<organism evidence="1 2">
    <name type="scientific">Polyangium mundeleinium</name>
    <dbReference type="NCBI Taxonomy" id="2995306"/>
    <lineage>
        <taxon>Bacteria</taxon>
        <taxon>Pseudomonadati</taxon>
        <taxon>Myxococcota</taxon>
        <taxon>Polyangia</taxon>
        <taxon>Polyangiales</taxon>
        <taxon>Polyangiaceae</taxon>
        <taxon>Polyangium</taxon>
    </lineage>
</organism>
<name>A0ABT5F087_9BACT</name>
<dbReference type="InterPro" id="IPR013320">
    <property type="entry name" value="ConA-like_dom_sf"/>
</dbReference>
<dbReference type="Proteomes" id="UP001221411">
    <property type="component" value="Unassembled WGS sequence"/>
</dbReference>
<protein>
    <recommendedName>
        <fullName evidence="3">Arylsulfatase</fullName>
    </recommendedName>
</protein>
<keyword evidence="2" id="KW-1185">Reference proteome</keyword>
<reference evidence="1 2" key="1">
    <citation type="submission" date="2022-11" db="EMBL/GenBank/DDBJ databases">
        <title>Minimal conservation of predation-associated metabolite biosynthetic gene clusters underscores biosynthetic potential of Myxococcota including descriptions for ten novel species: Archangium lansinium sp. nov., Myxococcus landrumus sp. nov., Nannocystis bai.</title>
        <authorList>
            <person name="Ahearne A."/>
            <person name="Stevens C."/>
            <person name="Dowd S."/>
        </authorList>
    </citation>
    <scope>NUCLEOTIDE SEQUENCE [LARGE SCALE GENOMIC DNA]</scope>
    <source>
        <strain evidence="1 2">RJM3</strain>
    </source>
</reference>
<evidence type="ECO:0000313" key="1">
    <source>
        <dbReference type="EMBL" id="MDC0747501.1"/>
    </source>
</evidence>
<sequence>MITAEVEIPAPGARGVIFAQGTQFGGYALYAPEGRLKYVYNFLGLEHHAVEAKDPLPPGKHEVRMEFAYDGGGLGKGGTASLFLDGEKVAEGRIERTVPVIFSVDASAHVGDKWGSPIAPDLAVAGNRFQGHVAWVRIEVAPEEGERVSPEDLLKVAMGTQ</sequence>
<evidence type="ECO:0008006" key="3">
    <source>
        <dbReference type="Google" id="ProtNLM"/>
    </source>
</evidence>
<dbReference type="EMBL" id="JAQNDO010000001">
    <property type="protein sequence ID" value="MDC0747501.1"/>
    <property type="molecule type" value="Genomic_DNA"/>
</dbReference>
<dbReference type="SUPFAM" id="SSF49899">
    <property type="entry name" value="Concanavalin A-like lectins/glucanases"/>
    <property type="match status" value="1"/>
</dbReference>